<dbReference type="InterPro" id="IPR027417">
    <property type="entry name" value="P-loop_NTPase"/>
</dbReference>
<dbReference type="Proteomes" id="UP000199696">
    <property type="component" value="Unassembled WGS sequence"/>
</dbReference>
<dbReference type="EMBL" id="FMHY01000002">
    <property type="protein sequence ID" value="SCL44726.1"/>
    <property type="molecule type" value="Genomic_DNA"/>
</dbReference>
<evidence type="ECO:0000313" key="1">
    <source>
        <dbReference type="EMBL" id="SCL44726.1"/>
    </source>
</evidence>
<accession>A0A1C6TSE1</accession>
<dbReference type="AlphaFoldDB" id="A0A1C6TSE1"/>
<protein>
    <recommendedName>
        <fullName evidence="3">HprK-related kinase B</fullName>
    </recommendedName>
</protein>
<dbReference type="STRING" id="227316.GA0070604_0565"/>
<sequence length="402" mass="43072">MTVNDRVMPVLDAVLAGRDAPAALDTWCREDVTVQLSGLAIQLRASSSTAARYTRSLFTPGSSLWNAHDDAISSTMTMRTIALPTNRVTALAERVRLRARGVSRDVKMHAQAPARWHRTAAGPVLVTDTGAAIAPQVVARHADGYTVITVDDTDAAMNAARHLREIGYRRAENDGWVCLHASAATIDGRGILFVGNSGAGKSSLALAVAAADDGAFLSNDRTMIAISPDAAPRAVAMPGPIRLNGGTLSALGLSHASRWNLARPKPASGSDWQSFQGSNKLHILPEEWRERTGTPLLSSAAVELIVFPQVIHGNHKIDSCLTPLGRARRLLAAQCMSPGDDIYVCDWLSIRHGNTDKQGVNSADVLDALARRPSMDLRFGTDTPYRTVTAAIKDRLDALPRT</sequence>
<name>A0A1C6TSE1_9ACTN</name>
<organism evidence="1 2">
    <name type="scientific">Micromonospora eburnea</name>
    <dbReference type="NCBI Taxonomy" id="227316"/>
    <lineage>
        <taxon>Bacteria</taxon>
        <taxon>Bacillati</taxon>
        <taxon>Actinomycetota</taxon>
        <taxon>Actinomycetes</taxon>
        <taxon>Micromonosporales</taxon>
        <taxon>Micromonosporaceae</taxon>
        <taxon>Micromonospora</taxon>
    </lineage>
</organism>
<dbReference type="Gene3D" id="3.40.50.300">
    <property type="entry name" value="P-loop containing nucleotide triphosphate hydrolases"/>
    <property type="match status" value="1"/>
</dbReference>
<dbReference type="SUPFAM" id="SSF53795">
    <property type="entry name" value="PEP carboxykinase-like"/>
    <property type="match status" value="1"/>
</dbReference>
<reference evidence="2" key="1">
    <citation type="submission" date="2016-06" db="EMBL/GenBank/DDBJ databases">
        <authorList>
            <person name="Varghese N."/>
            <person name="Submissions Spin"/>
        </authorList>
    </citation>
    <scope>NUCLEOTIDE SEQUENCE [LARGE SCALE GENOMIC DNA]</scope>
    <source>
        <strain evidence="2">DSM 44814</strain>
    </source>
</reference>
<gene>
    <name evidence="1" type="ORF">GA0070604_0565</name>
</gene>
<evidence type="ECO:0008006" key="3">
    <source>
        <dbReference type="Google" id="ProtNLM"/>
    </source>
</evidence>
<evidence type="ECO:0000313" key="2">
    <source>
        <dbReference type="Proteomes" id="UP000199696"/>
    </source>
</evidence>
<keyword evidence="2" id="KW-1185">Reference proteome</keyword>
<proteinExistence type="predicted"/>